<keyword evidence="2" id="KW-1185">Reference proteome</keyword>
<evidence type="ECO:0000313" key="1">
    <source>
        <dbReference type="EMBL" id="TNN49062.1"/>
    </source>
</evidence>
<name>A0A4Z2G957_9TELE</name>
<sequence length="167" mass="18623">MTRVPKSKTGDLLLLHLGGKQGLLLSEGPLTLEFGYYVPCCKLQRGPQDVSPILIWLSLLGSPCPFPLRLTPIDNTQDQTTAASVSHRLELQARRGSDRPLEGTDYNEQGYSSHRQQMLRVLLICAYVVLWGQKDPAAQSGAMGQRPEEVHRTLDVSSPMDIRIRMQ</sequence>
<comment type="caution">
    <text evidence="1">The sequence shown here is derived from an EMBL/GenBank/DDBJ whole genome shotgun (WGS) entry which is preliminary data.</text>
</comment>
<reference evidence="1 2" key="1">
    <citation type="submission" date="2019-03" db="EMBL/GenBank/DDBJ databases">
        <title>First draft genome of Liparis tanakae, snailfish: a comprehensive survey of snailfish specific genes.</title>
        <authorList>
            <person name="Kim W."/>
            <person name="Song I."/>
            <person name="Jeong J.-H."/>
            <person name="Kim D."/>
            <person name="Kim S."/>
            <person name="Ryu S."/>
            <person name="Song J.Y."/>
            <person name="Lee S.K."/>
        </authorList>
    </citation>
    <scope>NUCLEOTIDE SEQUENCE [LARGE SCALE GENOMIC DNA]</scope>
    <source>
        <tissue evidence="1">Muscle</tissue>
    </source>
</reference>
<organism evidence="1 2">
    <name type="scientific">Liparis tanakae</name>
    <name type="common">Tanaka's snailfish</name>
    <dbReference type="NCBI Taxonomy" id="230148"/>
    <lineage>
        <taxon>Eukaryota</taxon>
        <taxon>Metazoa</taxon>
        <taxon>Chordata</taxon>
        <taxon>Craniata</taxon>
        <taxon>Vertebrata</taxon>
        <taxon>Euteleostomi</taxon>
        <taxon>Actinopterygii</taxon>
        <taxon>Neopterygii</taxon>
        <taxon>Teleostei</taxon>
        <taxon>Neoteleostei</taxon>
        <taxon>Acanthomorphata</taxon>
        <taxon>Eupercaria</taxon>
        <taxon>Perciformes</taxon>
        <taxon>Cottioidei</taxon>
        <taxon>Cottales</taxon>
        <taxon>Liparidae</taxon>
        <taxon>Liparis</taxon>
    </lineage>
</organism>
<accession>A0A4Z2G957</accession>
<dbReference type="EMBL" id="SRLO01000671">
    <property type="protein sequence ID" value="TNN49062.1"/>
    <property type="molecule type" value="Genomic_DNA"/>
</dbReference>
<dbReference type="AlphaFoldDB" id="A0A4Z2G957"/>
<dbReference type="Proteomes" id="UP000314294">
    <property type="component" value="Unassembled WGS sequence"/>
</dbReference>
<gene>
    <name evidence="1" type="ORF">EYF80_040741</name>
</gene>
<proteinExistence type="predicted"/>
<protein>
    <submittedName>
        <fullName evidence="1">Uncharacterized protein</fullName>
    </submittedName>
</protein>
<evidence type="ECO:0000313" key="2">
    <source>
        <dbReference type="Proteomes" id="UP000314294"/>
    </source>
</evidence>